<dbReference type="PANTHER" id="PTHR30258">
    <property type="entry name" value="TYPE II SECRETION SYSTEM PROTEIN GSPE-RELATED"/>
    <property type="match status" value="1"/>
</dbReference>
<evidence type="ECO:0000259" key="4">
    <source>
        <dbReference type="PROSITE" id="PS00662"/>
    </source>
</evidence>
<dbReference type="Gene3D" id="3.40.50.300">
    <property type="entry name" value="P-loop containing nucleotide triphosphate hydrolases"/>
    <property type="match status" value="1"/>
</dbReference>
<name>A0ABU6JA00_9BURK</name>
<accession>A0ABU6JA00</accession>
<evidence type="ECO:0000313" key="6">
    <source>
        <dbReference type="Proteomes" id="UP001352263"/>
    </source>
</evidence>
<dbReference type="InterPro" id="IPR003593">
    <property type="entry name" value="AAA+_ATPase"/>
</dbReference>
<feature type="domain" description="Bacterial type II secretion system protein E" evidence="4">
    <location>
        <begin position="216"/>
        <end position="230"/>
    </location>
</feature>
<keyword evidence="2" id="KW-0547">Nucleotide-binding</keyword>
<sequence>MIREPDLFISSGHMDREAAEILNKVFYEGAIQKISDIHFLTTDGKCLVRFRNSGRLYDITEYDGQTSKLIDEKIRARANLSSADRHVALDGRMRLRYPDKAIDVRVAIVPNVGGQLCVCRLLDDSNSARTLDSIEMTEMVRNGLGELIEEPNGLLLVCGPTGSGKTTLLYSILNALHNGERNLVTIENPVEYRIAGIHQINIDQHITFPQALRAVLRQDPDVILVGEIRDRETAQIALEAANTGHFVLATTHANDSAMAITRMLDFGVDQQTLAAALRGVVAQRLVRKLAQDRDIEWKSATELQVAWMNQHGVVSAGARFPNGRTCTYDGRLPVIEMLRIDSPMRNAIVERRGQLSFLNIAARQAQFETLAMAGIRLASRGLTTMEEVQQTVGMDAVVPEVIRLGQVLVNQGKASPEAIQQAVEDQVHLRKRGEIKMLGEILVEAGICTVQDVVMAIGYTGGAAEAAGYFVVQEKIEQKELAAAVKEWRANRKGESLFDLLINEGFLSPRDLDEPSIIFCAGRCNGCTAGNCKRLAASGTTVQSDAEALG</sequence>
<dbReference type="RefSeq" id="WP_326507205.1">
    <property type="nucleotide sequence ID" value="NZ_JAWIIV010000011.1"/>
</dbReference>
<dbReference type="EMBL" id="JAWIIV010000011">
    <property type="protein sequence ID" value="MEC4720487.1"/>
    <property type="molecule type" value="Genomic_DNA"/>
</dbReference>
<proteinExistence type="inferred from homology"/>
<evidence type="ECO:0000256" key="2">
    <source>
        <dbReference type="ARBA" id="ARBA00022741"/>
    </source>
</evidence>
<protein>
    <submittedName>
        <fullName evidence="5">ATPase, T2SS/T4P/T4SS family</fullName>
    </submittedName>
</protein>
<dbReference type="Gene3D" id="3.30.450.90">
    <property type="match status" value="1"/>
</dbReference>
<dbReference type="PROSITE" id="PS00662">
    <property type="entry name" value="T2SP_E"/>
    <property type="match status" value="1"/>
</dbReference>
<keyword evidence="6" id="KW-1185">Reference proteome</keyword>
<gene>
    <name evidence="5" type="ORF">RY831_15095</name>
</gene>
<evidence type="ECO:0000256" key="1">
    <source>
        <dbReference type="ARBA" id="ARBA00006611"/>
    </source>
</evidence>
<organism evidence="5 6">
    <name type="scientific">Noviherbaspirillum album</name>
    <dbReference type="NCBI Taxonomy" id="3080276"/>
    <lineage>
        <taxon>Bacteria</taxon>
        <taxon>Pseudomonadati</taxon>
        <taxon>Pseudomonadota</taxon>
        <taxon>Betaproteobacteria</taxon>
        <taxon>Burkholderiales</taxon>
        <taxon>Oxalobacteraceae</taxon>
        <taxon>Noviherbaspirillum</taxon>
    </lineage>
</organism>
<reference evidence="5 6" key="1">
    <citation type="submission" date="2023-10" db="EMBL/GenBank/DDBJ databases">
        <title>Noviherbaspirillum sp. CPCC 100848 genome assembly.</title>
        <authorList>
            <person name="Li X.Y."/>
            <person name="Fang X.M."/>
        </authorList>
    </citation>
    <scope>NUCLEOTIDE SEQUENCE [LARGE SCALE GENOMIC DNA]</scope>
    <source>
        <strain evidence="5 6">CPCC 100848</strain>
    </source>
</reference>
<dbReference type="InterPro" id="IPR001482">
    <property type="entry name" value="T2SS/T4SS_dom"/>
</dbReference>
<comment type="similarity">
    <text evidence="1">Belongs to the GSP E family.</text>
</comment>
<comment type="caution">
    <text evidence="5">The sequence shown here is derived from an EMBL/GenBank/DDBJ whole genome shotgun (WGS) entry which is preliminary data.</text>
</comment>
<dbReference type="PANTHER" id="PTHR30258:SF2">
    <property type="entry name" value="COMG OPERON PROTEIN 1"/>
    <property type="match status" value="1"/>
</dbReference>
<keyword evidence="3" id="KW-0067">ATP-binding</keyword>
<evidence type="ECO:0000256" key="3">
    <source>
        <dbReference type="ARBA" id="ARBA00022840"/>
    </source>
</evidence>
<dbReference type="InterPro" id="IPR027417">
    <property type="entry name" value="P-loop_NTPase"/>
</dbReference>
<evidence type="ECO:0000313" key="5">
    <source>
        <dbReference type="EMBL" id="MEC4720487.1"/>
    </source>
</evidence>
<dbReference type="Proteomes" id="UP001352263">
    <property type="component" value="Unassembled WGS sequence"/>
</dbReference>
<dbReference type="SUPFAM" id="SSF52540">
    <property type="entry name" value="P-loop containing nucleoside triphosphate hydrolases"/>
    <property type="match status" value="1"/>
</dbReference>
<dbReference type="Pfam" id="PF00437">
    <property type="entry name" value="T2SSE"/>
    <property type="match status" value="1"/>
</dbReference>
<dbReference type="SMART" id="SM00382">
    <property type="entry name" value="AAA"/>
    <property type="match status" value="1"/>
</dbReference>
<dbReference type="CDD" id="cd01129">
    <property type="entry name" value="PulE-GspE-like"/>
    <property type="match status" value="1"/>
</dbReference>